<organism evidence="2 3">
    <name type="scientific">Tieghemostelium lacteum</name>
    <name type="common">Slime mold</name>
    <name type="synonym">Dictyostelium lacteum</name>
    <dbReference type="NCBI Taxonomy" id="361077"/>
    <lineage>
        <taxon>Eukaryota</taxon>
        <taxon>Amoebozoa</taxon>
        <taxon>Evosea</taxon>
        <taxon>Eumycetozoa</taxon>
        <taxon>Dictyostelia</taxon>
        <taxon>Dictyosteliales</taxon>
        <taxon>Raperosteliaceae</taxon>
        <taxon>Tieghemostelium</taxon>
    </lineage>
</organism>
<sequence>MYNSYLSKNIQNLVLSNIDNEKLKENDSIFSDHGILLQFKYSLNYYDKDLDYWLPHNDIIINNGELLKFYQENTKYQRIRSKYLLNHYHQNNTKDGKISIKKCYESDLINTNILPKELFINCLKMIESDSNNIILPYSIILSILEKVIRNIIYWKSGSQCIVGRMLRDLLDDPILSDVIGKETTLILKLLIGPPISLNLRNVVWHGFISPNNDELDLSLLLYIIHVTLTILHQTHQHKVLIKDSSESYSLNTKLTKYKQPSEDIQVPFVSLSKCQIETILKSTEFILPNRLNQWLSSLEHYYIYTQSPMDKRDCMDLYYSLVLLLPQLEHSLRVLFVKTNDQLSKEFLLADYTSFYTTLEIFLSQQLILSPISNGLEKQLQVPTTSKSYTKYENPKYSTSINTNSNNMSENVTFNNIMIVNLGAGTVGLLLDLFIYQYGPKLRDKIAHFEVDPNTIPLKLVELVWQVSLSLSLKFTKPKFLEDHKEFQNIISFTDEYKPMFHDKSKSLGYQNEFKGLVSQLETFCSTNLTESNSINNEVLQEYIGDMKYKPVISGINVNEKYENLQTVYHHYIDKTKDQVAFNYDLFPGKIEVTVQTWLKKIELISIKIVTEFKDIGYKYYQSVIVDQNSTKRSQNSFYKWIGITEHFILYLKTLVLHYHYYIFMEQYSNKDICYLEKLYHHLELIYQKVPPYEWDVILKLIYTYSIN</sequence>
<feature type="domain" description="DUF4209" evidence="1">
    <location>
        <begin position="144"/>
        <end position="229"/>
    </location>
</feature>
<evidence type="ECO:0000313" key="2">
    <source>
        <dbReference type="EMBL" id="KYR01494.1"/>
    </source>
</evidence>
<dbReference type="AlphaFoldDB" id="A0A152A5I3"/>
<proteinExistence type="predicted"/>
<dbReference type="PANTHER" id="PTHR31701">
    <property type="entry name" value="ENDOPLASMIC RETICULUM MEMBRANE-ASSOCIATED RNA DEGRADATION PROTEIN"/>
    <property type="match status" value="1"/>
</dbReference>
<dbReference type="OrthoDB" id="49386at2759"/>
<dbReference type="InParanoid" id="A0A152A5I3"/>
<dbReference type="STRING" id="361077.A0A152A5I3"/>
<dbReference type="InterPro" id="IPR039635">
    <property type="entry name" value="ERMARD"/>
</dbReference>
<evidence type="ECO:0000313" key="3">
    <source>
        <dbReference type="Proteomes" id="UP000076078"/>
    </source>
</evidence>
<dbReference type="Proteomes" id="UP000076078">
    <property type="component" value="Unassembled WGS sequence"/>
</dbReference>
<keyword evidence="3" id="KW-1185">Reference proteome</keyword>
<dbReference type="OMA" id="YYTTMDV"/>
<dbReference type="PANTHER" id="PTHR31701:SF2">
    <property type="entry name" value="ENDOPLASMIC RETICULUM MEMBRANE-ASSOCIATED RNA DEGRADATION PROTEIN"/>
    <property type="match status" value="1"/>
</dbReference>
<accession>A0A152A5I3</accession>
<dbReference type="InterPro" id="IPR025209">
    <property type="entry name" value="DUF4209"/>
</dbReference>
<name>A0A152A5I3_TIELA</name>
<comment type="caution">
    <text evidence="2">The sequence shown here is derived from an EMBL/GenBank/DDBJ whole genome shotgun (WGS) entry which is preliminary data.</text>
</comment>
<gene>
    <name evidence="2" type="ORF">DLAC_01481</name>
</gene>
<dbReference type="EMBL" id="LODT01000006">
    <property type="protein sequence ID" value="KYR01494.1"/>
    <property type="molecule type" value="Genomic_DNA"/>
</dbReference>
<reference evidence="2 3" key="1">
    <citation type="submission" date="2015-12" db="EMBL/GenBank/DDBJ databases">
        <title>Dictyostelia acquired genes for synthesis and detection of signals that induce cell-type specialization by lateral gene transfer from prokaryotes.</title>
        <authorList>
            <person name="Gloeckner G."/>
            <person name="Schaap P."/>
        </authorList>
    </citation>
    <scope>NUCLEOTIDE SEQUENCE [LARGE SCALE GENOMIC DNA]</scope>
    <source>
        <strain evidence="2 3">TK</strain>
    </source>
</reference>
<evidence type="ECO:0000259" key="1">
    <source>
        <dbReference type="Pfam" id="PF13910"/>
    </source>
</evidence>
<protein>
    <recommendedName>
        <fullName evidence="1">DUF4209 domain-containing protein</fullName>
    </recommendedName>
</protein>
<dbReference type="Pfam" id="PF13910">
    <property type="entry name" value="DUF4209"/>
    <property type="match status" value="1"/>
</dbReference>